<comment type="caution">
    <text evidence="2">The sequence shown here is derived from an EMBL/GenBank/DDBJ whole genome shotgun (WGS) entry which is preliminary data.</text>
</comment>
<feature type="transmembrane region" description="Helical" evidence="1">
    <location>
        <begin position="197"/>
        <end position="217"/>
    </location>
</feature>
<name>A0AAE1JZZ4_9FABA</name>
<dbReference type="Proteomes" id="UP001293593">
    <property type="component" value="Unassembled WGS sequence"/>
</dbReference>
<dbReference type="PANTHER" id="PTHR37244:SF1">
    <property type="entry name" value="NADP-SPECIFIC GLUTAMATE DEHYDROGENASE"/>
    <property type="match status" value="1"/>
</dbReference>
<keyword evidence="3" id="KW-1185">Reference proteome</keyword>
<keyword evidence="1" id="KW-0472">Membrane</keyword>
<sequence length="226" mass="25805">MCRSTDLLPPSPYTHDGACPNVKALFVHVRTSASEINDPLPQFLTILFNPPNHSLSLHRLLNHSLPHAIFAAKLSLCPRRRRPSQPLSFQLFLGEAMLLKGALIEQDQNRWTLDCKSQFHLLQPHYFQPISEVQLCFAFDDGNLAATNWVRLVNHKERVKNCVNFGHLEQIPEEMELPSEDSHEVMDLEGLRRTVDLGIWVLCLGLGVGYLVSRASVRKFRPYLNF</sequence>
<accession>A0AAE1JZZ4</accession>
<dbReference type="AlphaFoldDB" id="A0AAE1JZZ4"/>
<evidence type="ECO:0000256" key="1">
    <source>
        <dbReference type="SAM" id="Phobius"/>
    </source>
</evidence>
<gene>
    <name evidence="2" type="ORF">QN277_003733</name>
</gene>
<protein>
    <submittedName>
        <fullName evidence="2">Uncharacterized protein</fullName>
    </submittedName>
</protein>
<dbReference type="PANTHER" id="PTHR37244">
    <property type="entry name" value="NADP-SPECIFIC GLUTAMATE DEHYDROGENASE"/>
    <property type="match status" value="1"/>
</dbReference>
<reference evidence="2" key="1">
    <citation type="submission" date="2023-10" db="EMBL/GenBank/DDBJ databases">
        <title>Chromosome-level genome of the transformable northern wattle, Acacia crassicarpa.</title>
        <authorList>
            <person name="Massaro I."/>
            <person name="Sinha N.R."/>
            <person name="Poethig S."/>
            <person name="Leichty A.R."/>
        </authorList>
    </citation>
    <scope>NUCLEOTIDE SEQUENCE</scope>
    <source>
        <strain evidence="2">Acra3RX</strain>
        <tissue evidence="2">Leaf</tissue>
    </source>
</reference>
<keyword evidence="1" id="KW-0812">Transmembrane</keyword>
<evidence type="ECO:0000313" key="3">
    <source>
        <dbReference type="Proteomes" id="UP001293593"/>
    </source>
</evidence>
<keyword evidence="1" id="KW-1133">Transmembrane helix</keyword>
<dbReference type="EMBL" id="JAWXYG010000010">
    <property type="protein sequence ID" value="KAK4260645.1"/>
    <property type="molecule type" value="Genomic_DNA"/>
</dbReference>
<proteinExistence type="predicted"/>
<evidence type="ECO:0000313" key="2">
    <source>
        <dbReference type="EMBL" id="KAK4260645.1"/>
    </source>
</evidence>
<organism evidence="2 3">
    <name type="scientific">Acacia crassicarpa</name>
    <name type="common">northern wattle</name>
    <dbReference type="NCBI Taxonomy" id="499986"/>
    <lineage>
        <taxon>Eukaryota</taxon>
        <taxon>Viridiplantae</taxon>
        <taxon>Streptophyta</taxon>
        <taxon>Embryophyta</taxon>
        <taxon>Tracheophyta</taxon>
        <taxon>Spermatophyta</taxon>
        <taxon>Magnoliopsida</taxon>
        <taxon>eudicotyledons</taxon>
        <taxon>Gunneridae</taxon>
        <taxon>Pentapetalae</taxon>
        <taxon>rosids</taxon>
        <taxon>fabids</taxon>
        <taxon>Fabales</taxon>
        <taxon>Fabaceae</taxon>
        <taxon>Caesalpinioideae</taxon>
        <taxon>mimosoid clade</taxon>
        <taxon>Acacieae</taxon>
        <taxon>Acacia</taxon>
    </lineage>
</organism>